<sequence>MRIQFLLCVVTAATLGACANRAPMMGPYSQTSLPDAVKVPAGHSVVIETVAAGDITYQCRAKKDMDSQFEWVFAGPSASLKDRNGILIGKYYGPPATWENMDGSKLTGTQVAVAPNGEGNIPSQLVKANPAVGPGAMQGVSYIQRVATQGGVAPKGVCAKGNEGEKQVVSYKADYIFYRAM</sequence>
<dbReference type="InterPro" id="IPR021851">
    <property type="entry name" value="DUF3455"/>
</dbReference>
<name>A0ABT2YNB6_9BURK</name>
<evidence type="ECO:0000313" key="2">
    <source>
        <dbReference type="EMBL" id="MCV2371380.1"/>
    </source>
</evidence>
<comment type="caution">
    <text evidence="2">The sequence shown here is derived from an EMBL/GenBank/DDBJ whole genome shotgun (WGS) entry which is preliminary data.</text>
</comment>
<dbReference type="EMBL" id="JAJIRN010000019">
    <property type="protein sequence ID" value="MCV2371380.1"/>
    <property type="molecule type" value="Genomic_DNA"/>
</dbReference>
<evidence type="ECO:0000313" key="3">
    <source>
        <dbReference type="Proteomes" id="UP001209701"/>
    </source>
</evidence>
<dbReference type="PROSITE" id="PS51257">
    <property type="entry name" value="PROKAR_LIPOPROTEIN"/>
    <property type="match status" value="1"/>
</dbReference>
<keyword evidence="1" id="KW-0732">Signal</keyword>
<protein>
    <submittedName>
        <fullName evidence="2">DUF3455 domain-containing protein</fullName>
    </submittedName>
</protein>
<organism evidence="2 3">
    <name type="scientific">Roseateles oligotrophus</name>
    <dbReference type="NCBI Taxonomy" id="1769250"/>
    <lineage>
        <taxon>Bacteria</taxon>
        <taxon>Pseudomonadati</taxon>
        <taxon>Pseudomonadota</taxon>
        <taxon>Betaproteobacteria</taxon>
        <taxon>Burkholderiales</taxon>
        <taxon>Sphaerotilaceae</taxon>
        <taxon>Roseateles</taxon>
    </lineage>
</organism>
<feature type="chain" id="PRO_5047490570" evidence="1">
    <location>
        <begin position="20"/>
        <end position="181"/>
    </location>
</feature>
<dbReference type="Proteomes" id="UP001209701">
    <property type="component" value="Unassembled WGS sequence"/>
</dbReference>
<dbReference type="RefSeq" id="WP_263573963.1">
    <property type="nucleotide sequence ID" value="NZ_JAJIRN010000019.1"/>
</dbReference>
<accession>A0ABT2YNB6</accession>
<proteinExistence type="predicted"/>
<dbReference type="PANTHER" id="PTHR35567:SF1">
    <property type="entry name" value="CONSERVED FUNGAL PROTEIN (AFU_ORTHOLOGUE AFUA_1G14230)"/>
    <property type="match status" value="1"/>
</dbReference>
<keyword evidence="3" id="KW-1185">Reference proteome</keyword>
<evidence type="ECO:0000256" key="1">
    <source>
        <dbReference type="SAM" id="SignalP"/>
    </source>
</evidence>
<reference evidence="2 3" key="1">
    <citation type="submission" date="2021-11" db="EMBL/GenBank/DDBJ databases">
        <authorList>
            <person name="Liang Q."/>
            <person name="Mou H."/>
            <person name="Liu Z."/>
        </authorList>
    </citation>
    <scope>NUCLEOTIDE SEQUENCE [LARGE SCALE GENOMIC DNA]</scope>
    <source>
        <strain evidence="2 3">CHU3</strain>
    </source>
</reference>
<feature type="signal peptide" evidence="1">
    <location>
        <begin position="1"/>
        <end position="19"/>
    </location>
</feature>
<dbReference type="Pfam" id="PF11937">
    <property type="entry name" value="DUF3455"/>
    <property type="match status" value="1"/>
</dbReference>
<dbReference type="PANTHER" id="PTHR35567">
    <property type="entry name" value="MALATE DEHYDROGENASE (AFU_ORTHOLOGUE AFUA_2G13800)"/>
    <property type="match status" value="1"/>
</dbReference>
<gene>
    <name evidence="2" type="ORF">LNV07_25115</name>
</gene>